<dbReference type="GO" id="GO:0005737">
    <property type="term" value="C:cytoplasm"/>
    <property type="evidence" value="ECO:0000318"/>
    <property type="project" value="GO_Central"/>
</dbReference>
<dbReference type="InterPro" id="IPR011989">
    <property type="entry name" value="ARM-like"/>
</dbReference>
<dbReference type="PANTHER" id="PTHR10648">
    <property type="entry name" value="SERINE/THREONINE-PROTEIN PHOSPHATASE PP2A 65 KDA REGULATORY SUBUNIT"/>
    <property type="match status" value="1"/>
</dbReference>
<dbReference type="GO" id="GO:0000159">
    <property type="term" value="C:protein phosphatase type 2A complex"/>
    <property type="evidence" value="ECO:0000318"/>
    <property type="project" value="GO_Central"/>
</dbReference>
<dbReference type="Pfam" id="PF02985">
    <property type="entry name" value="HEAT"/>
    <property type="match status" value="1"/>
</dbReference>
<dbReference type="InterPro" id="IPR021133">
    <property type="entry name" value="HEAT_type_2"/>
</dbReference>
<dbReference type="FunFam" id="1.25.10.10:FF:001017">
    <property type="entry name" value="Uncharacterized protein"/>
    <property type="match status" value="1"/>
</dbReference>
<name>A2EL60_TRIV3</name>
<proteinExistence type="predicted"/>
<keyword evidence="1" id="KW-0677">Repeat</keyword>
<keyword evidence="4" id="KW-1185">Reference proteome</keyword>
<dbReference type="InterPro" id="IPR000357">
    <property type="entry name" value="HEAT"/>
</dbReference>
<dbReference type="EMBL" id="DS113419">
    <property type="protein sequence ID" value="EAY06613.1"/>
    <property type="molecule type" value="Genomic_DNA"/>
</dbReference>
<dbReference type="PANTHER" id="PTHR10648:SF4">
    <property type="entry name" value="PROTEIN PHOSPHATASE 2 (FORMERLY 2A), REGULATORY SUBUNIT A, BETA ISOFORM-RELATED"/>
    <property type="match status" value="1"/>
</dbReference>
<dbReference type="VEuPathDB" id="TrichDB:TVAG_056070"/>
<dbReference type="Gene3D" id="1.25.10.10">
    <property type="entry name" value="Leucine-rich Repeat Variant"/>
    <property type="match status" value="1"/>
</dbReference>
<dbReference type="AlphaFoldDB" id="A2EL60"/>
<dbReference type="GO" id="GO:0019888">
    <property type="term" value="F:protein phosphatase regulator activity"/>
    <property type="evidence" value="ECO:0000318"/>
    <property type="project" value="GO_Central"/>
</dbReference>
<dbReference type="GO" id="GO:0005634">
    <property type="term" value="C:nucleus"/>
    <property type="evidence" value="ECO:0000318"/>
    <property type="project" value="GO_Central"/>
</dbReference>
<dbReference type="Proteomes" id="UP000001542">
    <property type="component" value="Unassembled WGS sequence"/>
</dbReference>
<sequence>MSSAFFGQNDLPGLIEDVVYKKEGSQERFIEALPLFLVEVPHEQVSKQILPFIMNWFDFGNLRVAKALFKCIPRLIQPGTPETELLDYLYLINELIRQNGLFIEKEANVLIEYLMTIYQPEVFDSIFIPSLERILFQDNVEAVAISLCLQARLAIMSPQEKKQNIIENLIRISKNPSTILNIILLSSLQHFLSIATDEKMIIESLVYPNFRHPDPKLRCRIISAISTVPDKYMSIYTDVSPLIRLSEDESWCVRYSFARTVAPLIEYSVQKERLGLALLSLCKDSVPEVRTSALNTLSKVTKKLSAETLDEAPNIFEQCMRNPSETVRDSAIRLWGSLLSSHPNAPFQARLCRSLQLLGTVAVFGFLHKMLLHVVPLLPAGTLSLETIDRAVNTLLDNEDRPTLLVKAIPVLSTLAMAKNLTNYAPALAQKVKPFLNSSVFAVRCAAGNFFVDCTKVLGWEWACDNYLNDLGDMLEVGTTPLRQSALRTATALLVEKPPIEIAQKLREMIDNLLVCDVAVIRANAEMCIEKLNMLH</sequence>
<dbReference type="KEGG" id="tva:4764492"/>
<reference evidence="3" key="1">
    <citation type="submission" date="2006-10" db="EMBL/GenBank/DDBJ databases">
        <authorList>
            <person name="Amadeo P."/>
            <person name="Zhao Q."/>
            <person name="Wortman J."/>
            <person name="Fraser-Liggett C."/>
            <person name="Carlton J."/>
        </authorList>
    </citation>
    <scope>NUCLEOTIDE SEQUENCE</scope>
    <source>
        <strain evidence="3">G3</strain>
    </source>
</reference>
<organism evidence="3 4">
    <name type="scientific">Trichomonas vaginalis (strain ATCC PRA-98 / G3)</name>
    <dbReference type="NCBI Taxonomy" id="412133"/>
    <lineage>
        <taxon>Eukaryota</taxon>
        <taxon>Metamonada</taxon>
        <taxon>Parabasalia</taxon>
        <taxon>Trichomonadida</taxon>
        <taxon>Trichomonadidae</taxon>
        <taxon>Trichomonas</taxon>
    </lineage>
</organism>
<dbReference type="RefSeq" id="XP_001318836.1">
    <property type="nucleotide sequence ID" value="XM_001318801.1"/>
</dbReference>
<evidence type="ECO:0000313" key="4">
    <source>
        <dbReference type="Proteomes" id="UP000001542"/>
    </source>
</evidence>
<feature type="repeat" description="HEAT" evidence="2">
    <location>
        <begin position="274"/>
        <end position="311"/>
    </location>
</feature>
<dbReference type="InterPro" id="IPR051023">
    <property type="entry name" value="PP2A_Regulatory_Subunit_A"/>
</dbReference>
<dbReference type="GO" id="GO:0005829">
    <property type="term" value="C:cytosol"/>
    <property type="evidence" value="ECO:0000318"/>
    <property type="project" value="GO_Central"/>
</dbReference>
<evidence type="ECO:0000313" key="3">
    <source>
        <dbReference type="EMBL" id="EAY06613.1"/>
    </source>
</evidence>
<evidence type="ECO:0000256" key="2">
    <source>
        <dbReference type="PROSITE-ProRule" id="PRU00103"/>
    </source>
</evidence>
<dbReference type="SUPFAM" id="SSF48371">
    <property type="entry name" value="ARM repeat"/>
    <property type="match status" value="1"/>
</dbReference>
<evidence type="ECO:0008006" key="5">
    <source>
        <dbReference type="Google" id="ProtNLM"/>
    </source>
</evidence>
<dbReference type="VEuPathDB" id="TrichDB:TVAGG3_0217340"/>
<accession>A2EL60</accession>
<dbReference type="InParanoid" id="A2EL60"/>
<reference evidence="3" key="2">
    <citation type="journal article" date="2007" name="Science">
        <title>Draft genome sequence of the sexually transmitted pathogen Trichomonas vaginalis.</title>
        <authorList>
            <person name="Carlton J.M."/>
            <person name="Hirt R.P."/>
            <person name="Silva J.C."/>
            <person name="Delcher A.L."/>
            <person name="Schatz M."/>
            <person name="Zhao Q."/>
            <person name="Wortman J.R."/>
            <person name="Bidwell S.L."/>
            <person name="Alsmark U.C.M."/>
            <person name="Besteiro S."/>
            <person name="Sicheritz-Ponten T."/>
            <person name="Noel C.J."/>
            <person name="Dacks J.B."/>
            <person name="Foster P.G."/>
            <person name="Simillion C."/>
            <person name="Van de Peer Y."/>
            <person name="Miranda-Saavedra D."/>
            <person name="Barton G.J."/>
            <person name="Westrop G.D."/>
            <person name="Mueller S."/>
            <person name="Dessi D."/>
            <person name="Fiori P.L."/>
            <person name="Ren Q."/>
            <person name="Paulsen I."/>
            <person name="Zhang H."/>
            <person name="Bastida-Corcuera F.D."/>
            <person name="Simoes-Barbosa A."/>
            <person name="Brown M.T."/>
            <person name="Hayes R.D."/>
            <person name="Mukherjee M."/>
            <person name="Okumura C.Y."/>
            <person name="Schneider R."/>
            <person name="Smith A.J."/>
            <person name="Vanacova S."/>
            <person name="Villalvazo M."/>
            <person name="Haas B.J."/>
            <person name="Pertea M."/>
            <person name="Feldblyum T.V."/>
            <person name="Utterback T.R."/>
            <person name="Shu C.L."/>
            <person name="Osoegawa K."/>
            <person name="de Jong P.J."/>
            <person name="Hrdy I."/>
            <person name="Horvathova L."/>
            <person name="Zubacova Z."/>
            <person name="Dolezal P."/>
            <person name="Malik S.B."/>
            <person name="Logsdon J.M. Jr."/>
            <person name="Henze K."/>
            <person name="Gupta A."/>
            <person name="Wang C.C."/>
            <person name="Dunne R.L."/>
            <person name="Upcroft J.A."/>
            <person name="Upcroft P."/>
            <person name="White O."/>
            <person name="Salzberg S.L."/>
            <person name="Tang P."/>
            <person name="Chiu C.-H."/>
            <person name="Lee Y.-S."/>
            <person name="Embley T.M."/>
            <person name="Coombs G.H."/>
            <person name="Mottram J.C."/>
            <person name="Tachezy J."/>
            <person name="Fraser-Liggett C.M."/>
            <person name="Johnson P.J."/>
        </authorList>
    </citation>
    <scope>NUCLEOTIDE SEQUENCE [LARGE SCALE GENOMIC DNA]</scope>
    <source>
        <strain evidence="3">G3</strain>
    </source>
</reference>
<dbReference type="InterPro" id="IPR016024">
    <property type="entry name" value="ARM-type_fold"/>
</dbReference>
<dbReference type="STRING" id="5722.A2EL60"/>
<dbReference type="PROSITE" id="PS50077">
    <property type="entry name" value="HEAT_REPEAT"/>
    <property type="match status" value="1"/>
</dbReference>
<evidence type="ECO:0000256" key="1">
    <source>
        <dbReference type="ARBA" id="ARBA00022737"/>
    </source>
</evidence>
<dbReference type="OrthoDB" id="409644at2759"/>
<gene>
    <name evidence="3" type="ORF">TVAG_056070</name>
</gene>
<protein>
    <recommendedName>
        <fullName evidence="5">HEAT repeat family protein</fullName>
    </recommendedName>
</protein>